<dbReference type="EMBL" id="LT906435">
    <property type="protein sequence ID" value="SNU85858.1"/>
    <property type="molecule type" value="Genomic_DNA"/>
</dbReference>
<keyword evidence="2 3" id="KW-0802">TPR repeat</keyword>
<name>A0A239SLZ3_9BURK</name>
<accession>A0A239SLZ3</accession>
<organism evidence="5 6">
    <name type="scientific">Pandoraea sputorum</name>
    <dbReference type="NCBI Taxonomy" id="93222"/>
    <lineage>
        <taxon>Bacteria</taxon>
        <taxon>Pseudomonadati</taxon>
        <taxon>Pseudomonadota</taxon>
        <taxon>Betaproteobacteria</taxon>
        <taxon>Burkholderiales</taxon>
        <taxon>Burkholderiaceae</taxon>
        <taxon>Pandoraea</taxon>
    </lineage>
</organism>
<evidence type="ECO:0000313" key="6">
    <source>
        <dbReference type="Proteomes" id="UP000215126"/>
    </source>
</evidence>
<keyword evidence="5" id="KW-0449">Lipoprotein</keyword>
<protein>
    <submittedName>
        <fullName evidence="5">Lipoprotein NlpI</fullName>
    </submittedName>
</protein>
<reference evidence="5 6" key="1">
    <citation type="submission" date="2017-06" db="EMBL/GenBank/DDBJ databases">
        <authorList>
            <consortium name="Pathogen Informatics"/>
        </authorList>
    </citation>
    <scope>NUCLEOTIDE SEQUENCE [LARGE SCALE GENOMIC DNA]</scope>
    <source>
        <strain evidence="5 6">NCTC13161</strain>
    </source>
</reference>
<dbReference type="SMART" id="SM00028">
    <property type="entry name" value="TPR"/>
    <property type="match status" value="3"/>
</dbReference>
<dbReference type="InterPro" id="IPR011990">
    <property type="entry name" value="TPR-like_helical_dom_sf"/>
</dbReference>
<dbReference type="PANTHER" id="PTHR44858">
    <property type="entry name" value="TETRATRICOPEPTIDE REPEAT PROTEIN 6"/>
    <property type="match status" value="1"/>
</dbReference>
<dbReference type="InterPro" id="IPR019734">
    <property type="entry name" value="TPR_rpt"/>
</dbReference>
<feature type="region of interest" description="Disordered" evidence="4">
    <location>
        <begin position="213"/>
        <end position="246"/>
    </location>
</feature>
<proteinExistence type="predicted"/>
<dbReference type="SUPFAM" id="SSF48452">
    <property type="entry name" value="TPR-like"/>
    <property type="match status" value="1"/>
</dbReference>
<evidence type="ECO:0000313" key="5">
    <source>
        <dbReference type="EMBL" id="SNU85858.1"/>
    </source>
</evidence>
<evidence type="ECO:0000256" key="2">
    <source>
        <dbReference type="ARBA" id="ARBA00022803"/>
    </source>
</evidence>
<keyword evidence="6" id="KW-1185">Reference proteome</keyword>
<dbReference type="PROSITE" id="PS50005">
    <property type="entry name" value="TPR"/>
    <property type="match status" value="1"/>
</dbReference>
<keyword evidence="1" id="KW-0677">Repeat</keyword>
<feature type="repeat" description="TPR" evidence="3">
    <location>
        <begin position="140"/>
        <end position="173"/>
    </location>
</feature>
<evidence type="ECO:0000256" key="4">
    <source>
        <dbReference type="SAM" id="MobiDB-lite"/>
    </source>
</evidence>
<dbReference type="InterPro" id="IPR050498">
    <property type="entry name" value="Ycf3"/>
</dbReference>
<evidence type="ECO:0000256" key="1">
    <source>
        <dbReference type="ARBA" id="ARBA00022737"/>
    </source>
</evidence>
<dbReference type="Gene3D" id="1.25.40.10">
    <property type="entry name" value="Tetratricopeptide repeat domain"/>
    <property type="match status" value="1"/>
</dbReference>
<sequence>MTQRSRSLLSPLTHVPSRLLSHVRPLAAVTRRARALTLAAATLGVASALFALPAGAQAITDPPPPAPLQTPQQASESAINKLVEAGKFNEALTKIDEHLKQYPRDAQVRFTRGRVLMEMGRNAEAIDAFTALTQDFPELPEPFNNLAALYAQAGEYDKARAALESAIRNNPNFAVAYSNLGDIYAKLAQQAYQKSLKLAPTARVSNREKLLSNMLSPQRATPVSQTPTPQKPSEDAAVKNIGKSGN</sequence>
<dbReference type="STRING" id="93222.NA29_18800"/>
<feature type="compositionally biased region" description="Polar residues" evidence="4">
    <location>
        <begin position="213"/>
        <end position="228"/>
    </location>
</feature>
<dbReference type="Proteomes" id="UP000215126">
    <property type="component" value="Chromosome 1"/>
</dbReference>
<dbReference type="OrthoDB" id="5294075at2"/>
<dbReference type="AlphaFoldDB" id="A0A239SLZ3"/>
<gene>
    <name evidence="5" type="ORF">SAMEA4530655_02931</name>
</gene>
<dbReference type="PANTHER" id="PTHR44858:SF1">
    <property type="entry name" value="UDP-N-ACETYLGLUCOSAMINE--PEPTIDE N-ACETYLGLUCOSAMINYLTRANSFERASE SPINDLY-RELATED"/>
    <property type="match status" value="1"/>
</dbReference>
<dbReference type="Pfam" id="PF14559">
    <property type="entry name" value="TPR_19"/>
    <property type="match status" value="1"/>
</dbReference>
<evidence type="ECO:0000256" key="3">
    <source>
        <dbReference type="PROSITE-ProRule" id="PRU00339"/>
    </source>
</evidence>